<proteinExistence type="predicted"/>
<sequence>MGCIDGIIGMMDRGSFESEKTKEEVTRKSEVIVSDEPTLNIIQPVTTKEVKNEIPPIKSDMKTEVMACDKKMHPLHP</sequence>
<keyword evidence="2" id="KW-1185">Reference proteome</keyword>
<evidence type="ECO:0000313" key="1">
    <source>
        <dbReference type="EMBL" id="KAG2331914.1"/>
    </source>
</evidence>
<name>A0A8X8BB53_BRACI</name>
<comment type="caution">
    <text evidence="1">The sequence shown here is derived from an EMBL/GenBank/DDBJ whole genome shotgun (WGS) entry which is preliminary data.</text>
</comment>
<reference evidence="1 2" key="1">
    <citation type="submission" date="2020-02" db="EMBL/GenBank/DDBJ databases">
        <authorList>
            <person name="Ma Q."/>
            <person name="Huang Y."/>
            <person name="Song X."/>
            <person name="Pei D."/>
        </authorList>
    </citation>
    <scope>NUCLEOTIDE SEQUENCE [LARGE SCALE GENOMIC DNA]</scope>
    <source>
        <strain evidence="1">Sxm20200214</strain>
        <tissue evidence="1">Leaf</tissue>
    </source>
</reference>
<gene>
    <name evidence="1" type="ORF">Bca52824_003094</name>
</gene>
<protein>
    <submittedName>
        <fullName evidence="1">Uncharacterized protein</fullName>
    </submittedName>
</protein>
<dbReference type="EMBL" id="JAAMPC010000001">
    <property type="protein sequence ID" value="KAG2331914.1"/>
    <property type="molecule type" value="Genomic_DNA"/>
</dbReference>
<dbReference type="AlphaFoldDB" id="A0A8X8BB53"/>
<accession>A0A8X8BB53</accession>
<dbReference type="Proteomes" id="UP000886595">
    <property type="component" value="Unassembled WGS sequence"/>
</dbReference>
<organism evidence="1 2">
    <name type="scientific">Brassica carinata</name>
    <name type="common">Ethiopian mustard</name>
    <name type="synonym">Abyssinian cabbage</name>
    <dbReference type="NCBI Taxonomy" id="52824"/>
    <lineage>
        <taxon>Eukaryota</taxon>
        <taxon>Viridiplantae</taxon>
        <taxon>Streptophyta</taxon>
        <taxon>Embryophyta</taxon>
        <taxon>Tracheophyta</taxon>
        <taxon>Spermatophyta</taxon>
        <taxon>Magnoliopsida</taxon>
        <taxon>eudicotyledons</taxon>
        <taxon>Gunneridae</taxon>
        <taxon>Pentapetalae</taxon>
        <taxon>rosids</taxon>
        <taxon>malvids</taxon>
        <taxon>Brassicales</taxon>
        <taxon>Brassicaceae</taxon>
        <taxon>Brassiceae</taxon>
        <taxon>Brassica</taxon>
    </lineage>
</organism>
<evidence type="ECO:0000313" key="2">
    <source>
        <dbReference type="Proteomes" id="UP000886595"/>
    </source>
</evidence>